<dbReference type="InParanoid" id="A0A2K2CUX1"/>
<dbReference type="EMBL" id="CM000882">
    <property type="protein sequence ID" value="PNT65831.1"/>
    <property type="molecule type" value="Genomic_DNA"/>
</dbReference>
<evidence type="ECO:0000313" key="3">
    <source>
        <dbReference type="EnsemblPlants" id="PNT65831"/>
    </source>
</evidence>
<dbReference type="STRING" id="15368.A0A2K2CUX1"/>
<evidence type="ECO:0000256" key="1">
    <source>
        <dbReference type="SAM" id="MobiDB-lite"/>
    </source>
</evidence>
<dbReference type="InterPro" id="IPR012871">
    <property type="entry name" value="DUF1668_ORYSA"/>
</dbReference>
<reference evidence="3" key="3">
    <citation type="submission" date="2018-08" db="UniProtKB">
        <authorList>
            <consortium name="EnsemblPlants"/>
        </authorList>
    </citation>
    <scope>IDENTIFICATION</scope>
    <source>
        <strain evidence="3">cv. Bd21</strain>
    </source>
</reference>
<proteinExistence type="predicted"/>
<dbReference type="Proteomes" id="UP000008810">
    <property type="component" value="Chromosome 3"/>
</dbReference>
<organism evidence="2">
    <name type="scientific">Brachypodium distachyon</name>
    <name type="common">Purple false brome</name>
    <name type="synonym">Trachynia distachya</name>
    <dbReference type="NCBI Taxonomy" id="15368"/>
    <lineage>
        <taxon>Eukaryota</taxon>
        <taxon>Viridiplantae</taxon>
        <taxon>Streptophyta</taxon>
        <taxon>Embryophyta</taxon>
        <taxon>Tracheophyta</taxon>
        <taxon>Spermatophyta</taxon>
        <taxon>Magnoliopsida</taxon>
        <taxon>Liliopsida</taxon>
        <taxon>Poales</taxon>
        <taxon>Poaceae</taxon>
        <taxon>BOP clade</taxon>
        <taxon>Pooideae</taxon>
        <taxon>Stipodae</taxon>
        <taxon>Brachypodieae</taxon>
        <taxon>Brachypodium</taxon>
    </lineage>
</organism>
<feature type="region of interest" description="Disordered" evidence="1">
    <location>
        <begin position="28"/>
        <end position="51"/>
    </location>
</feature>
<dbReference type="PANTHER" id="PTHR33085">
    <property type="entry name" value="OS12G0113100 PROTEIN-RELATED"/>
    <property type="match status" value="1"/>
</dbReference>
<name>A0A2K2CUX1_BRADI</name>
<protein>
    <submittedName>
        <fullName evidence="2 3">Uncharacterized protein</fullName>
    </submittedName>
</protein>
<dbReference type="Gramene" id="PNT65831">
    <property type="protein sequence ID" value="PNT65831"/>
    <property type="gene ID" value="BRADI_3g03307v3"/>
</dbReference>
<dbReference type="AlphaFoldDB" id="A0A2K2CUX1"/>
<reference evidence="2 3" key="1">
    <citation type="journal article" date="2010" name="Nature">
        <title>Genome sequencing and analysis of the model grass Brachypodium distachyon.</title>
        <authorList>
            <consortium name="International Brachypodium Initiative"/>
        </authorList>
    </citation>
    <scope>NUCLEOTIDE SEQUENCE [LARGE SCALE GENOMIC DNA]</scope>
    <source>
        <strain evidence="2 3">Bd21</strain>
    </source>
</reference>
<keyword evidence="4" id="KW-1185">Reference proteome</keyword>
<dbReference type="Pfam" id="PF07893">
    <property type="entry name" value="DUF1668"/>
    <property type="match status" value="1"/>
</dbReference>
<dbReference type="PANTHER" id="PTHR33085:SF135">
    <property type="entry name" value="OS02G0146900 PROTEIN"/>
    <property type="match status" value="1"/>
</dbReference>
<gene>
    <name evidence="2" type="ORF">BRADI_3g03307v3</name>
</gene>
<sequence length="347" mass="37925">MNRRFLYLAVSDCMRSTKLHRINPSRLFCPDDNHSPPDPDPSSPAPAVQTARKLPRPAMSIFSHHVKHLMLLGLVLGDDAAGGSFHDLPRSPPSARRDKPLSVSLGDGLYGARGRTIAESFQGQRSVQALVREDPEEPWRYSWRALPPQPPHAERKLGPGGIPNHDEDEARRIRAYAAVGESSVWVSAAVGGRGGTYALDTGSGAWSKVGDWLLPFDGRAEYAPEHGLWFGISAEPWEAGRLCAWDLLAAGDGGGAPHAWEAPASPGRVFREQVAHLGCGRFCVARFVEEMPRPPHGCCKFCYNGDALEFVLTGVEVLRREDEDVLRLVEHKTSTYSLGDGTCSSFL</sequence>
<reference evidence="2" key="2">
    <citation type="submission" date="2017-06" db="EMBL/GenBank/DDBJ databases">
        <title>WGS assembly of Brachypodium distachyon.</title>
        <authorList>
            <consortium name="The International Brachypodium Initiative"/>
            <person name="Lucas S."/>
            <person name="Harmon-Smith M."/>
            <person name="Lail K."/>
            <person name="Tice H."/>
            <person name="Grimwood J."/>
            <person name="Bruce D."/>
            <person name="Barry K."/>
            <person name="Shu S."/>
            <person name="Lindquist E."/>
            <person name="Wang M."/>
            <person name="Pitluck S."/>
            <person name="Vogel J.P."/>
            <person name="Garvin D.F."/>
            <person name="Mockler T.C."/>
            <person name="Schmutz J."/>
            <person name="Rokhsar D."/>
            <person name="Bevan M.W."/>
        </authorList>
    </citation>
    <scope>NUCLEOTIDE SEQUENCE</scope>
    <source>
        <strain evidence="2">Bd21</strain>
    </source>
</reference>
<feature type="region of interest" description="Disordered" evidence="1">
    <location>
        <begin position="145"/>
        <end position="166"/>
    </location>
</feature>
<dbReference type="OrthoDB" id="580842at2759"/>
<evidence type="ECO:0000313" key="4">
    <source>
        <dbReference type="Proteomes" id="UP000008810"/>
    </source>
</evidence>
<dbReference type="EnsemblPlants" id="PNT65831">
    <property type="protein sequence ID" value="PNT65831"/>
    <property type="gene ID" value="BRADI_3g03307v3"/>
</dbReference>
<evidence type="ECO:0000313" key="2">
    <source>
        <dbReference type="EMBL" id="PNT65831.1"/>
    </source>
</evidence>
<accession>A0A2K2CUX1</accession>